<protein>
    <submittedName>
        <fullName evidence="7">(2Fe-2S)-binding protein</fullName>
    </submittedName>
</protein>
<evidence type="ECO:0000256" key="2">
    <source>
        <dbReference type="ARBA" id="ARBA00022723"/>
    </source>
</evidence>
<dbReference type="RefSeq" id="WP_264848054.1">
    <property type="nucleotide sequence ID" value="NZ_BRXR01000001.1"/>
</dbReference>
<dbReference type="InterPro" id="IPR051452">
    <property type="entry name" value="Diverse_Oxidoreductases"/>
</dbReference>
<dbReference type="InterPro" id="IPR012675">
    <property type="entry name" value="Beta-grasp_dom_sf"/>
</dbReference>
<gene>
    <name evidence="7" type="ORF">bsdE14_01970</name>
</gene>
<comment type="caution">
    <text evidence="7">The sequence shown here is derived from an EMBL/GenBank/DDBJ whole genome shotgun (WGS) entry which is preliminary data.</text>
</comment>
<keyword evidence="8" id="KW-1185">Reference proteome</keyword>
<dbReference type="InterPro" id="IPR036884">
    <property type="entry name" value="2Fe-2S-bd_dom_sf"/>
</dbReference>
<evidence type="ECO:0000256" key="3">
    <source>
        <dbReference type="ARBA" id="ARBA00023002"/>
    </source>
</evidence>
<dbReference type="Proteomes" id="UP001208567">
    <property type="component" value="Unassembled WGS sequence"/>
</dbReference>
<dbReference type="EMBL" id="BRXR01000001">
    <property type="protein sequence ID" value="GLC28787.1"/>
    <property type="molecule type" value="Genomic_DNA"/>
</dbReference>
<dbReference type="PROSITE" id="PS51085">
    <property type="entry name" value="2FE2S_FER_2"/>
    <property type="match status" value="1"/>
</dbReference>
<dbReference type="Pfam" id="PF01799">
    <property type="entry name" value="Fer2_2"/>
    <property type="match status" value="1"/>
</dbReference>
<evidence type="ECO:0000256" key="1">
    <source>
        <dbReference type="ARBA" id="ARBA00022714"/>
    </source>
</evidence>
<evidence type="ECO:0000313" key="7">
    <source>
        <dbReference type="EMBL" id="GLC28787.1"/>
    </source>
</evidence>
<evidence type="ECO:0000259" key="6">
    <source>
        <dbReference type="PROSITE" id="PS51085"/>
    </source>
</evidence>
<dbReference type="InterPro" id="IPR036010">
    <property type="entry name" value="2Fe-2S_ferredoxin-like_sf"/>
</dbReference>
<keyword evidence="3" id="KW-0560">Oxidoreductase</keyword>
<dbReference type="PANTHER" id="PTHR44379:SF8">
    <property type="entry name" value="XANTHINE DEHYDROGENASE IRON-SULFUR-BINDING SUBUNIT XDHC-RELATED"/>
    <property type="match status" value="1"/>
</dbReference>
<feature type="domain" description="2Fe-2S ferredoxin-type" evidence="6">
    <location>
        <begin position="1"/>
        <end position="77"/>
    </location>
</feature>
<dbReference type="PROSITE" id="PS00197">
    <property type="entry name" value="2FE2S_FER_1"/>
    <property type="match status" value="1"/>
</dbReference>
<dbReference type="SUPFAM" id="SSF54292">
    <property type="entry name" value="2Fe-2S ferredoxin-like"/>
    <property type="match status" value="1"/>
</dbReference>
<organism evidence="7 8">
    <name type="scientific">Clostridium omnivorum</name>
    <dbReference type="NCBI Taxonomy" id="1604902"/>
    <lineage>
        <taxon>Bacteria</taxon>
        <taxon>Bacillati</taxon>
        <taxon>Bacillota</taxon>
        <taxon>Clostridia</taxon>
        <taxon>Eubacteriales</taxon>
        <taxon>Clostridiaceae</taxon>
        <taxon>Clostridium</taxon>
    </lineage>
</organism>
<dbReference type="Gene3D" id="3.10.20.30">
    <property type="match status" value="1"/>
</dbReference>
<evidence type="ECO:0000313" key="8">
    <source>
        <dbReference type="Proteomes" id="UP001208567"/>
    </source>
</evidence>
<keyword evidence="1" id="KW-0001">2Fe-2S</keyword>
<evidence type="ECO:0000256" key="5">
    <source>
        <dbReference type="ARBA" id="ARBA00023014"/>
    </source>
</evidence>
<keyword evidence="2" id="KW-0479">Metal-binding</keyword>
<dbReference type="SUPFAM" id="SSF47741">
    <property type="entry name" value="CO dehydrogenase ISP C-domain like"/>
    <property type="match status" value="1"/>
</dbReference>
<name>A0ABQ5N0R9_9CLOT</name>
<accession>A0ABQ5N0R9</accession>
<dbReference type="InterPro" id="IPR002888">
    <property type="entry name" value="2Fe-2S-bd"/>
</dbReference>
<dbReference type="Pfam" id="PF00111">
    <property type="entry name" value="Fer2"/>
    <property type="match status" value="1"/>
</dbReference>
<dbReference type="PANTHER" id="PTHR44379">
    <property type="entry name" value="OXIDOREDUCTASE WITH IRON-SULFUR SUBUNIT"/>
    <property type="match status" value="1"/>
</dbReference>
<proteinExistence type="predicted"/>
<reference evidence="7 8" key="1">
    <citation type="journal article" date="2024" name="Int. J. Syst. Evol. Microbiol.">
        <title>Clostridium omnivorum sp. nov., isolated from anoxic soil under the treatment of reductive soil disinfestation.</title>
        <authorList>
            <person name="Ueki A."/>
            <person name="Tonouchi A."/>
            <person name="Kaku N."/>
            <person name="Honma S."/>
            <person name="Ueki K."/>
        </authorList>
    </citation>
    <scope>NUCLEOTIDE SEQUENCE [LARGE SCALE GENOMIC DNA]</scope>
    <source>
        <strain evidence="7 8">E14</strain>
    </source>
</reference>
<keyword evidence="5" id="KW-0411">Iron-sulfur</keyword>
<dbReference type="InterPro" id="IPR001041">
    <property type="entry name" value="2Fe-2S_ferredoxin-type"/>
</dbReference>
<sequence>MAIKFKLNGEEIERNVIKTKPLVDFLRDDMGLTSVKKGCEVGECGACTVLLNNKAVNSCMVMTGQIEGLEVITIEGVNDKVLMTLQERMMSAGAVQCGYCTPGMIMAILGLLYESIQPSREEIIRAIDGNLCRCTGYRQIIESVDSLILEDISHSLNL</sequence>
<dbReference type="Gene3D" id="1.10.150.120">
    <property type="entry name" value="[2Fe-2S]-binding domain"/>
    <property type="match status" value="1"/>
</dbReference>
<keyword evidence="4" id="KW-0408">Iron</keyword>
<evidence type="ECO:0000256" key="4">
    <source>
        <dbReference type="ARBA" id="ARBA00023004"/>
    </source>
</evidence>
<dbReference type="InterPro" id="IPR006058">
    <property type="entry name" value="2Fe2S_fd_BS"/>
</dbReference>